<protein>
    <submittedName>
        <fullName evidence="4">Secreted protein</fullName>
    </submittedName>
</protein>
<feature type="region of interest" description="Disordered" evidence="1">
    <location>
        <begin position="15"/>
        <end position="47"/>
    </location>
</feature>
<keyword evidence="3" id="KW-1185">Reference proteome</keyword>
<gene>
    <name evidence="2" type="ORF">SBAD_LOCUS2226</name>
</gene>
<dbReference type="EMBL" id="UZAM01007136">
    <property type="protein sequence ID" value="VDO96949.1"/>
    <property type="molecule type" value="Genomic_DNA"/>
</dbReference>
<dbReference type="Proteomes" id="UP000270296">
    <property type="component" value="Unassembled WGS sequence"/>
</dbReference>
<reference evidence="4" key="1">
    <citation type="submission" date="2016-06" db="UniProtKB">
        <authorList>
            <consortium name="WormBaseParasite"/>
        </authorList>
    </citation>
    <scope>IDENTIFICATION</scope>
</reference>
<evidence type="ECO:0000313" key="4">
    <source>
        <dbReference type="WBParaSite" id="SBAD_0000233101-mRNA-1"/>
    </source>
</evidence>
<evidence type="ECO:0000313" key="2">
    <source>
        <dbReference type="EMBL" id="VDO96949.1"/>
    </source>
</evidence>
<reference evidence="2 3" key="2">
    <citation type="submission" date="2018-11" db="EMBL/GenBank/DDBJ databases">
        <authorList>
            <consortium name="Pathogen Informatics"/>
        </authorList>
    </citation>
    <scope>NUCLEOTIDE SEQUENCE [LARGE SCALE GENOMIC DNA]</scope>
</reference>
<feature type="compositionally biased region" description="Basic and acidic residues" evidence="1">
    <location>
        <begin position="22"/>
        <end position="35"/>
    </location>
</feature>
<proteinExistence type="predicted"/>
<dbReference type="AlphaFoldDB" id="A0A183IF32"/>
<name>A0A183IF32_9BILA</name>
<evidence type="ECO:0000256" key="1">
    <source>
        <dbReference type="SAM" id="MobiDB-lite"/>
    </source>
</evidence>
<sequence length="173" mass="18904">MWVIVVMSLKHRSTAPRSKGNYRTDGDPSWHESRHAPLPRPRPSDACDASNDHCEMRLFCSDFSILVILPAGGFSDRSSDVVSVRTNVIPCGRAKLSQGRNAAESVVVLVQVVDSRPHHYHHCHPTRPVSRNGRHGHSMDDSRTGAVAVRGGARAAASGGILEEHRLDQIPHG</sequence>
<organism evidence="4">
    <name type="scientific">Soboliphyme baturini</name>
    <dbReference type="NCBI Taxonomy" id="241478"/>
    <lineage>
        <taxon>Eukaryota</taxon>
        <taxon>Metazoa</taxon>
        <taxon>Ecdysozoa</taxon>
        <taxon>Nematoda</taxon>
        <taxon>Enoplea</taxon>
        <taxon>Dorylaimia</taxon>
        <taxon>Dioctophymatida</taxon>
        <taxon>Dioctophymatoidea</taxon>
        <taxon>Soboliphymatidae</taxon>
        <taxon>Soboliphyme</taxon>
    </lineage>
</organism>
<feature type="region of interest" description="Disordered" evidence="1">
    <location>
        <begin position="119"/>
        <end position="141"/>
    </location>
</feature>
<accession>A0A183IF32</accession>
<evidence type="ECO:0000313" key="3">
    <source>
        <dbReference type="Proteomes" id="UP000270296"/>
    </source>
</evidence>
<dbReference type="WBParaSite" id="SBAD_0000233101-mRNA-1">
    <property type="protein sequence ID" value="SBAD_0000233101-mRNA-1"/>
    <property type="gene ID" value="SBAD_0000233101"/>
</dbReference>